<evidence type="ECO:0000313" key="3">
    <source>
        <dbReference type="EMBL" id="TJY38957.1"/>
    </source>
</evidence>
<evidence type="ECO:0000313" key="4">
    <source>
        <dbReference type="Proteomes" id="UP000309673"/>
    </source>
</evidence>
<dbReference type="GO" id="GO:0015888">
    <property type="term" value="P:thiamine transport"/>
    <property type="evidence" value="ECO:0007669"/>
    <property type="project" value="TreeGrafter"/>
</dbReference>
<dbReference type="PANTHER" id="PTHR30006">
    <property type="entry name" value="THIAMINE-BINDING PERIPLASMIC PROTEIN-RELATED"/>
    <property type="match status" value="1"/>
</dbReference>
<dbReference type="GO" id="GO:0030288">
    <property type="term" value="C:outer membrane-bounded periplasmic space"/>
    <property type="evidence" value="ECO:0007669"/>
    <property type="project" value="TreeGrafter"/>
</dbReference>
<comment type="caution">
    <text evidence="3">The sequence shown here is derived from an EMBL/GenBank/DDBJ whole genome shotgun (WGS) entry which is preliminary data.</text>
</comment>
<dbReference type="AlphaFoldDB" id="A0A4U0F329"/>
<dbReference type="SUPFAM" id="SSF53850">
    <property type="entry name" value="Periplasmic binding protein-like II"/>
    <property type="match status" value="1"/>
</dbReference>
<feature type="chain" id="PRO_5038753113" evidence="2">
    <location>
        <begin position="27"/>
        <end position="370"/>
    </location>
</feature>
<dbReference type="EMBL" id="SUPK01000011">
    <property type="protein sequence ID" value="TJY38957.1"/>
    <property type="molecule type" value="Genomic_DNA"/>
</dbReference>
<dbReference type="Pfam" id="PF13343">
    <property type="entry name" value="SBP_bac_6"/>
    <property type="match status" value="1"/>
</dbReference>
<keyword evidence="4" id="KW-1185">Reference proteome</keyword>
<dbReference type="OrthoDB" id="366726at2"/>
<gene>
    <name evidence="3" type="ORF">E5161_19190</name>
</gene>
<dbReference type="PANTHER" id="PTHR30006:SF2">
    <property type="entry name" value="ABC TRANSPORTER SUBSTRATE-BINDING PROTEIN"/>
    <property type="match status" value="1"/>
</dbReference>
<dbReference type="Proteomes" id="UP000309673">
    <property type="component" value="Unassembled WGS sequence"/>
</dbReference>
<evidence type="ECO:0000256" key="2">
    <source>
        <dbReference type="SAM" id="SignalP"/>
    </source>
</evidence>
<organism evidence="3 4">
    <name type="scientific">Cohnella pontilimi</name>
    <dbReference type="NCBI Taxonomy" id="2564100"/>
    <lineage>
        <taxon>Bacteria</taxon>
        <taxon>Bacillati</taxon>
        <taxon>Bacillota</taxon>
        <taxon>Bacilli</taxon>
        <taxon>Bacillales</taxon>
        <taxon>Paenibacillaceae</taxon>
        <taxon>Cohnella</taxon>
    </lineage>
</organism>
<name>A0A4U0F329_9BACL</name>
<feature type="signal peptide" evidence="2">
    <location>
        <begin position="1"/>
        <end position="26"/>
    </location>
</feature>
<dbReference type="Gene3D" id="3.40.190.10">
    <property type="entry name" value="Periplasmic binding protein-like II"/>
    <property type="match status" value="2"/>
</dbReference>
<sequence length="370" mass="40289">MLKVLSRGNKWITVAAVVVLALSVAACGKSGDKGGSGASGGTESIEELVSAAQKEGQVVSVGMPDTWANWKDTWDQLNNKYKLKHTDTDMSSAEEITKFDAEKNKPTADIGDVGIAFGNLAVQKGVTQPFKTQYWDEVPDWAKDKDGHWMVAYTGSISFFCNKDLVGTCPKSWADLENASGYKISVGDVTKAAQAQHAVLAAALAHGGDEGNIQPGLDYFKKLADKDLISKVDVSVANIQKGEVAVALLWDFNALGYRDQFGKDKYEVNIPSEGSVISGYATIINKWAPHPNAAKIARAYIFSDEGQINLAKGYARPIRTSVKLPADVEAKLIPQDQYKNTKPIKDFKVWENTVKELSVKWQEEVQVGIK</sequence>
<proteinExistence type="predicted"/>
<dbReference type="RefSeq" id="WP_136779500.1">
    <property type="nucleotide sequence ID" value="NZ_SUPK01000011.1"/>
</dbReference>
<accession>A0A4U0F329</accession>
<dbReference type="GO" id="GO:0030976">
    <property type="term" value="F:thiamine pyrophosphate binding"/>
    <property type="evidence" value="ECO:0007669"/>
    <property type="project" value="TreeGrafter"/>
</dbReference>
<protein>
    <submittedName>
        <fullName evidence="3">ABC transporter substrate-binding protein</fullName>
    </submittedName>
</protein>
<dbReference type="PROSITE" id="PS51257">
    <property type="entry name" value="PROKAR_LIPOPROTEIN"/>
    <property type="match status" value="1"/>
</dbReference>
<evidence type="ECO:0000256" key="1">
    <source>
        <dbReference type="ARBA" id="ARBA00022729"/>
    </source>
</evidence>
<keyword evidence="1 2" id="KW-0732">Signal</keyword>
<dbReference type="GO" id="GO:0030975">
    <property type="term" value="F:thiamine binding"/>
    <property type="evidence" value="ECO:0007669"/>
    <property type="project" value="TreeGrafter"/>
</dbReference>
<reference evidence="3 4" key="1">
    <citation type="submission" date="2019-04" db="EMBL/GenBank/DDBJ databases">
        <title>Cohnella sp. nov., isolated from soil.</title>
        <authorList>
            <person name="Kim W."/>
        </authorList>
    </citation>
    <scope>NUCLEOTIDE SEQUENCE [LARGE SCALE GENOMIC DNA]</scope>
    <source>
        <strain evidence="3 4">CAU 1483</strain>
    </source>
</reference>